<accession>A0AA43W6D3</accession>
<dbReference type="RefSeq" id="WP_147333742.1">
    <property type="nucleotide sequence ID" value="NZ_JAASIN010000026.1"/>
</dbReference>
<name>A0AA43W6D3_9BACT</name>
<evidence type="ECO:0000313" key="3">
    <source>
        <dbReference type="Proteomes" id="UP000448908"/>
    </source>
</evidence>
<feature type="signal peptide" evidence="1">
    <location>
        <begin position="1"/>
        <end position="25"/>
    </location>
</feature>
<sequence>MKTHVLFQVLLSVCLFLSVANSSYGQTRYKTFCNGQTKYKLVDLDVKKTDYDVQGTLRISQSYDKKIKY</sequence>
<reference evidence="2 3" key="1">
    <citation type="journal article" date="2019" name="Nat. Med.">
        <title>A library of human gut bacterial isolates paired with longitudinal multiomics data enables mechanistic microbiome research.</title>
        <authorList>
            <person name="Poyet M."/>
            <person name="Groussin M."/>
            <person name="Gibbons S.M."/>
            <person name="Avila-Pacheco J."/>
            <person name="Jiang X."/>
            <person name="Kearney S.M."/>
            <person name="Perrotta A.R."/>
            <person name="Berdy B."/>
            <person name="Zhao S."/>
            <person name="Lieberman T.D."/>
            <person name="Swanson P.K."/>
            <person name="Smith M."/>
            <person name="Roesemann S."/>
            <person name="Alexander J.E."/>
            <person name="Rich S.A."/>
            <person name="Livny J."/>
            <person name="Vlamakis H."/>
            <person name="Clish C."/>
            <person name="Bullock K."/>
            <person name="Deik A."/>
            <person name="Scott J."/>
            <person name="Pierce K.A."/>
            <person name="Xavier R.J."/>
            <person name="Alm E.J."/>
        </authorList>
    </citation>
    <scope>NUCLEOTIDE SEQUENCE [LARGE SCALE GENOMIC DNA]</scope>
    <source>
        <strain evidence="2 3">BIOML-A16</strain>
    </source>
</reference>
<proteinExistence type="predicted"/>
<dbReference type="Proteomes" id="UP000448908">
    <property type="component" value="Unassembled WGS sequence"/>
</dbReference>
<evidence type="ECO:0000256" key="1">
    <source>
        <dbReference type="SAM" id="SignalP"/>
    </source>
</evidence>
<feature type="chain" id="PRO_5041400405" evidence="1">
    <location>
        <begin position="26"/>
        <end position="69"/>
    </location>
</feature>
<protein>
    <submittedName>
        <fullName evidence="2">Uncharacterized protein</fullName>
    </submittedName>
</protein>
<organism evidence="2 3">
    <name type="scientific">Parabacteroides merdae</name>
    <dbReference type="NCBI Taxonomy" id="46503"/>
    <lineage>
        <taxon>Bacteria</taxon>
        <taxon>Pseudomonadati</taxon>
        <taxon>Bacteroidota</taxon>
        <taxon>Bacteroidia</taxon>
        <taxon>Bacteroidales</taxon>
        <taxon>Tannerellaceae</taxon>
        <taxon>Parabacteroides</taxon>
    </lineage>
</organism>
<evidence type="ECO:0000313" key="2">
    <source>
        <dbReference type="EMBL" id="MTU71385.1"/>
    </source>
</evidence>
<keyword evidence="1" id="KW-0732">Signal</keyword>
<comment type="caution">
    <text evidence="2">The sequence shown here is derived from an EMBL/GenBank/DDBJ whole genome shotgun (WGS) entry which is preliminary data.</text>
</comment>
<dbReference type="EMBL" id="WNDA01000065">
    <property type="protein sequence ID" value="MTU71385.1"/>
    <property type="molecule type" value="Genomic_DNA"/>
</dbReference>
<gene>
    <name evidence="2" type="ORF">GMD92_20635</name>
</gene>
<dbReference type="AlphaFoldDB" id="A0AA43W6D3"/>